<evidence type="ECO:0000313" key="3">
    <source>
        <dbReference type="Proteomes" id="UP001500124"/>
    </source>
</evidence>
<feature type="transmembrane region" description="Helical" evidence="1">
    <location>
        <begin position="222"/>
        <end position="241"/>
    </location>
</feature>
<keyword evidence="1" id="KW-0812">Transmembrane</keyword>
<dbReference type="RefSeq" id="WP_176147382.1">
    <property type="nucleotide sequence ID" value="NZ_BAABKC010000037.1"/>
</dbReference>
<name>A0ABP9KAV1_9ACTN</name>
<reference evidence="3" key="1">
    <citation type="journal article" date="2019" name="Int. J. Syst. Evol. Microbiol.">
        <title>The Global Catalogue of Microorganisms (GCM) 10K type strain sequencing project: providing services to taxonomists for standard genome sequencing and annotation.</title>
        <authorList>
            <consortium name="The Broad Institute Genomics Platform"/>
            <consortium name="The Broad Institute Genome Sequencing Center for Infectious Disease"/>
            <person name="Wu L."/>
            <person name="Ma J."/>
        </authorList>
    </citation>
    <scope>NUCLEOTIDE SEQUENCE [LARGE SCALE GENOMIC DNA]</scope>
    <source>
        <strain evidence="3">JCM 18410</strain>
    </source>
</reference>
<feature type="transmembrane region" description="Helical" evidence="1">
    <location>
        <begin position="61"/>
        <end position="83"/>
    </location>
</feature>
<keyword evidence="1" id="KW-0472">Membrane</keyword>
<sequence>MTAYRVATGYGLLALAKNRLALILLAVFVPLWITVAKTVATPELFPFRLRATGQVLHAGGDNITMISGSLNAVSLLVGFWMFSAARRTGDFDRRLTAAGYPRGALLAAKLTALLATAALVSAYAVAWMLLYWRPRQPGLLVLAVLAASLIYGAMGLFLSLFLPGEVEGMVAIIMTSIIDLAPQNPIAATTANSPLIAWLPSYGSLQTALQAGFTDRLTLAPLANSLAWLAALSLVALAAFLRRTRVHTAPAAGGGRAGGLLGRAAGVFGRR</sequence>
<feature type="transmembrane region" description="Helical" evidence="1">
    <location>
        <begin position="139"/>
        <end position="162"/>
    </location>
</feature>
<comment type="caution">
    <text evidence="2">The sequence shown here is derived from an EMBL/GenBank/DDBJ whole genome shotgun (WGS) entry which is preliminary data.</text>
</comment>
<dbReference type="EMBL" id="BAABKC010000037">
    <property type="protein sequence ID" value="GAA5053037.1"/>
    <property type="molecule type" value="Genomic_DNA"/>
</dbReference>
<proteinExistence type="predicted"/>
<accession>A0ABP9KAV1</accession>
<evidence type="ECO:0000313" key="2">
    <source>
        <dbReference type="EMBL" id="GAA5053037.1"/>
    </source>
</evidence>
<gene>
    <name evidence="2" type="ORF">GCM10023336_22890</name>
</gene>
<evidence type="ECO:0008006" key="4">
    <source>
        <dbReference type="Google" id="ProtNLM"/>
    </source>
</evidence>
<organism evidence="2 3">
    <name type="scientific">Streptomyces similanensis</name>
    <dbReference type="NCBI Taxonomy" id="1274988"/>
    <lineage>
        <taxon>Bacteria</taxon>
        <taxon>Bacillati</taxon>
        <taxon>Actinomycetota</taxon>
        <taxon>Actinomycetes</taxon>
        <taxon>Kitasatosporales</taxon>
        <taxon>Streptomycetaceae</taxon>
        <taxon>Streptomyces</taxon>
    </lineage>
</organism>
<keyword evidence="1" id="KW-1133">Transmembrane helix</keyword>
<feature type="transmembrane region" description="Helical" evidence="1">
    <location>
        <begin position="103"/>
        <end position="132"/>
    </location>
</feature>
<feature type="transmembrane region" description="Helical" evidence="1">
    <location>
        <begin position="20"/>
        <end position="40"/>
    </location>
</feature>
<protein>
    <recommendedName>
        <fullName evidence="4">ABC transporter permease</fullName>
    </recommendedName>
</protein>
<dbReference type="Proteomes" id="UP001500124">
    <property type="component" value="Unassembled WGS sequence"/>
</dbReference>
<evidence type="ECO:0000256" key="1">
    <source>
        <dbReference type="SAM" id="Phobius"/>
    </source>
</evidence>
<keyword evidence="3" id="KW-1185">Reference proteome</keyword>